<evidence type="ECO:0000313" key="1">
    <source>
        <dbReference type="EMBL" id="UQC88006.1"/>
    </source>
</evidence>
<protein>
    <submittedName>
        <fullName evidence="1">Uncharacterized protein</fullName>
    </submittedName>
</protein>
<dbReference type="EMBL" id="CP019479">
    <property type="protein sequence ID" value="UQC88006.1"/>
    <property type="molecule type" value="Genomic_DNA"/>
</dbReference>
<reference evidence="1" key="1">
    <citation type="journal article" date="2021" name="Mol. Plant Microbe Interact.">
        <title>Complete Genome Sequence of the Plant-Pathogenic Fungus Colletotrichum lupini.</title>
        <authorList>
            <person name="Baroncelli R."/>
            <person name="Pensec F."/>
            <person name="Da Lio D."/>
            <person name="Boufleur T."/>
            <person name="Vicente I."/>
            <person name="Sarrocco S."/>
            <person name="Picot A."/>
            <person name="Baraldi E."/>
            <person name="Sukno S."/>
            <person name="Thon M."/>
            <person name="Le Floch G."/>
        </authorList>
    </citation>
    <scope>NUCLEOTIDE SEQUENCE</scope>
    <source>
        <strain evidence="1">IMI 504893</strain>
    </source>
</reference>
<dbReference type="AlphaFoldDB" id="A0A9Q8T2J5"/>
<dbReference type="Proteomes" id="UP000830671">
    <property type="component" value="Chromosome 7"/>
</dbReference>
<accession>A0A9Q8T2J5</accession>
<proteinExistence type="predicted"/>
<evidence type="ECO:0000313" key="2">
    <source>
        <dbReference type="Proteomes" id="UP000830671"/>
    </source>
</evidence>
<dbReference type="KEGG" id="clup:CLUP02_13528"/>
<dbReference type="GeneID" id="73347476"/>
<organism evidence="1 2">
    <name type="scientific">Colletotrichum lupini</name>
    <dbReference type="NCBI Taxonomy" id="145971"/>
    <lineage>
        <taxon>Eukaryota</taxon>
        <taxon>Fungi</taxon>
        <taxon>Dikarya</taxon>
        <taxon>Ascomycota</taxon>
        <taxon>Pezizomycotina</taxon>
        <taxon>Sordariomycetes</taxon>
        <taxon>Hypocreomycetidae</taxon>
        <taxon>Glomerellales</taxon>
        <taxon>Glomerellaceae</taxon>
        <taxon>Colletotrichum</taxon>
        <taxon>Colletotrichum acutatum species complex</taxon>
    </lineage>
</organism>
<sequence length="286" mass="31265">MVAHISSKKPASVGCTHLYDCTPALSYTPPITTRARIEAYFRSTSTPAEQANACKCGLLGLMVNPADCLLRYLVYGAGFSDPGIVGRCAQRALIIMDPMRGSSIITITLKKDKFADFSCWYPAASAVASHQHGTNKLISPCSPTYSVVPVAPEAPLPPALIEAGIVRNVASCRPHWLIRTGADQLNGPSRTRRLASLITSAPHWTSPFSAALSTPIALSLPGHPPAWPPLWIATKTTAKLESRKSDRELLLIAFECWEYKELTLNPQKSWHREAQRGERVTTQRLH</sequence>
<gene>
    <name evidence="1" type="ORF">CLUP02_13528</name>
</gene>
<keyword evidence="2" id="KW-1185">Reference proteome</keyword>
<name>A0A9Q8T2J5_9PEZI</name>
<dbReference type="RefSeq" id="XP_049149612.1">
    <property type="nucleotide sequence ID" value="XM_049292466.1"/>
</dbReference>